<evidence type="ECO:0000313" key="3">
    <source>
        <dbReference type="Proteomes" id="UP001201812"/>
    </source>
</evidence>
<evidence type="ECO:0000313" key="2">
    <source>
        <dbReference type="EMBL" id="KAI1717057.1"/>
    </source>
</evidence>
<evidence type="ECO:0000256" key="1">
    <source>
        <dbReference type="SAM" id="MobiDB-lite"/>
    </source>
</evidence>
<reference evidence="2" key="1">
    <citation type="submission" date="2022-01" db="EMBL/GenBank/DDBJ databases">
        <title>Genome Sequence Resource for Two Populations of Ditylenchus destructor, the Migratory Endoparasitic Phytonematode.</title>
        <authorList>
            <person name="Zhang H."/>
            <person name="Lin R."/>
            <person name="Xie B."/>
        </authorList>
    </citation>
    <scope>NUCLEOTIDE SEQUENCE</scope>
    <source>
        <strain evidence="2">BazhouSP</strain>
    </source>
</reference>
<organism evidence="2 3">
    <name type="scientific">Ditylenchus destructor</name>
    <dbReference type="NCBI Taxonomy" id="166010"/>
    <lineage>
        <taxon>Eukaryota</taxon>
        <taxon>Metazoa</taxon>
        <taxon>Ecdysozoa</taxon>
        <taxon>Nematoda</taxon>
        <taxon>Chromadorea</taxon>
        <taxon>Rhabditida</taxon>
        <taxon>Tylenchina</taxon>
        <taxon>Tylenchomorpha</taxon>
        <taxon>Sphaerularioidea</taxon>
        <taxon>Anguinidae</taxon>
        <taxon>Anguininae</taxon>
        <taxon>Ditylenchus</taxon>
    </lineage>
</organism>
<feature type="compositionally biased region" description="Basic residues" evidence="1">
    <location>
        <begin position="163"/>
        <end position="172"/>
    </location>
</feature>
<feature type="compositionally biased region" description="Basic and acidic residues" evidence="1">
    <location>
        <begin position="173"/>
        <end position="188"/>
    </location>
</feature>
<keyword evidence="3" id="KW-1185">Reference proteome</keyword>
<dbReference type="AlphaFoldDB" id="A0AAD4N666"/>
<proteinExistence type="predicted"/>
<sequence length="205" mass="23524">MCNHNKNIDLTVHVRLNVARITKLHKVHKIFMGKKIASTEATQPAEEKRRKISGKRQEKERRTIFMYRIPDAVFNSLHGVRTVHLQLVPSKNRPECKKTINADISFKAVYRINFKHKATDLKDLLKDHAPVHVDLGECDFAFGRCSGFSALRISNNGIPQQKKSPKAAQKNRRQTEERKNKSKYRSDTELSSNGDDLNNLFSSTD</sequence>
<dbReference type="EMBL" id="JAKKPZ010000009">
    <property type="protein sequence ID" value="KAI1717057.1"/>
    <property type="molecule type" value="Genomic_DNA"/>
</dbReference>
<gene>
    <name evidence="2" type="ORF">DdX_06783</name>
</gene>
<accession>A0AAD4N666</accession>
<dbReference type="Proteomes" id="UP001201812">
    <property type="component" value="Unassembled WGS sequence"/>
</dbReference>
<comment type="caution">
    <text evidence="2">The sequence shown here is derived from an EMBL/GenBank/DDBJ whole genome shotgun (WGS) entry which is preliminary data.</text>
</comment>
<protein>
    <submittedName>
        <fullName evidence="2">Uncharacterized protein</fullName>
    </submittedName>
</protein>
<feature type="region of interest" description="Disordered" evidence="1">
    <location>
        <begin position="156"/>
        <end position="205"/>
    </location>
</feature>
<feature type="compositionally biased region" description="Polar residues" evidence="1">
    <location>
        <begin position="189"/>
        <end position="205"/>
    </location>
</feature>
<name>A0AAD4N666_9BILA</name>